<feature type="region of interest" description="Disordered" evidence="1">
    <location>
        <begin position="26"/>
        <end position="69"/>
    </location>
</feature>
<dbReference type="CDD" id="cd09272">
    <property type="entry name" value="RNase_HI_RT_Ty1"/>
    <property type="match status" value="1"/>
</dbReference>
<dbReference type="AlphaFoldDB" id="A0AAW2T503"/>
<feature type="compositionally biased region" description="Polar residues" evidence="1">
    <location>
        <begin position="33"/>
        <end position="57"/>
    </location>
</feature>
<organism evidence="3">
    <name type="scientific">Sesamum radiatum</name>
    <name type="common">Black benniseed</name>
    <dbReference type="NCBI Taxonomy" id="300843"/>
    <lineage>
        <taxon>Eukaryota</taxon>
        <taxon>Viridiplantae</taxon>
        <taxon>Streptophyta</taxon>
        <taxon>Embryophyta</taxon>
        <taxon>Tracheophyta</taxon>
        <taxon>Spermatophyta</taxon>
        <taxon>Magnoliopsida</taxon>
        <taxon>eudicotyledons</taxon>
        <taxon>Gunneridae</taxon>
        <taxon>Pentapetalae</taxon>
        <taxon>asterids</taxon>
        <taxon>lamiids</taxon>
        <taxon>Lamiales</taxon>
        <taxon>Pedaliaceae</taxon>
        <taxon>Sesamum</taxon>
    </lineage>
</organism>
<accession>A0AAW2T503</accession>
<evidence type="ECO:0000313" key="3">
    <source>
        <dbReference type="EMBL" id="KAL0399800.1"/>
    </source>
</evidence>
<protein>
    <submittedName>
        <fullName evidence="3">Mitochondrial protein</fullName>
    </submittedName>
</protein>
<reference evidence="3" key="2">
    <citation type="journal article" date="2024" name="Plant">
        <title>Genomic evolution and insights into agronomic trait innovations of Sesamum species.</title>
        <authorList>
            <person name="Miao H."/>
            <person name="Wang L."/>
            <person name="Qu L."/>
            <person name="Liu H."/>
            <person name="Sun Y."/>
            <person name="Le M."/>
            <person name="Wang Q."/>
            <person name="Wei S."/>
            <person name="Zheng Y."/>
            <person name="Lin W."/>
            <person name="Duan Y."/>
            <person name="Cao H."/>
            <person name="Xiong S."/>
            <person name="Wang X."/>
            <person name="Wei L."/>
            <person name="Li C."/>
            <person name="Ma Q."/>
            <person name="Ju M."/>
            <person name="Zhao R."/>
            <person name="Li G."/>
            <person name="Mu C."/>
            <person name="Tian Q."/>
            <person name="Mei H."/>
            <person name="Zhang T."/>
            <person name="Gao T."/>
            <person name="Zhang H."/>
        </authorList>
    </citation>
    <scope>NUCLEOTIDE SEQUENCE</scope>
    <source>
        <strain evidence="3">G02</strain>
    </source>
</reference>
<gene>
    <name evidence="3" type="ORF">Sradi_2323300</name>
</gene>
<dbReference type="PANTHER" id="PTHR11439:SF465">
    <property type="entry name" value="REVERSE TRANSCRIPTASE TY1_COPIA-TYPE DOMAIN-CONTAINING PROTEIN"/>
    <property type="match status" value="1"/>
</dbReference>
<dbReference type="EMBL" id="JACGWJ010000009">
    <property type="protein sequence ID" value="KAL0399800.1"/>
    <property type="molecule type" value="Genomic_DNA"/>
</dbReference>
<dbReference type="InterPro" id="IPR013103">
    <property type="entry name" value="RVT_2"/>
</dbReference>
<feature type="domain" description="Reverse transcriptase Ty1/copia-type" evidence="2">
    <location>
        <begin position="147"/>
        <end position="211"/>
    </location>
</feature>
<feature type="compositionally biased region" description="Low complexity" evidence="1">
    <location>
        <begin position="58"/>
        <end position="69"/>
    </location>
</feature>
<comment type="caution">
    <text evidence="3">The sequence shown here is derived from an EMBL/GenBank/DDBJ whole genome shotgun (WGS) entry which is preliminary data.</text>
</comment>
<evidence type="ECO:0000259" key="2">
    <source>
        <dbReference type="Pfam" id="PF07727"/>
    </source>
</evidence>
<evidence type="ECO:0000256" key="1">
    <source>
        <dbReference type="SAM" id="MobiDB-lite"/>
    </source>
</evidence>
<proteinExistence type="predicted"/>
<sequence length="352" mass="39635">MENAFSTTDYVPSSCPLPLVPSDSIDFMHRPSENPSTTPIELTNPTSSLDHSPSGIQPHTVPTPSTTTTLNTPHLIRSLRQKHKPTWLNDFVSHSSTPSLLYSSNIAYMSFVASLSVLQEPRSFSDAVKHVEWRDTMNAELEALEQNNTWRLTPLPLRKRAIGCKWVYKTKLRADGSIDRYKARLVAKGFNQIEGVDYTDSFSPVAKTVTLSQFITCPCEGHWKAALHMVRYLKGCPSHGLFLPVQNSFVLKAYCDADWALCSDSRRSLTKAEYRSMAATVCELLWLSYILADLGISFPLPVELFCDNKAAIYITANPVFHERTKHIEMDCHIVRDAFKEGFILPTYVRSSL</sequence>
<dbReference type="PANTHER" id="PTHR11439">
    <property type="entry name" value="GAG-POL-RELATED RETROTRANSPOSON"/>
    <property type="match status" value="1"/>
</dbReference>
<dbReference type="Pfam" id="PF07727">
    <property type="entry name" value="RVT_2"/>
    <property type="match status" value="1"/>
</dbReference>
<reference evidence="3" key="1">
    <citation type="submission" date="2020-06" db="EMBL/GenBank/DDBJ databases">
        <authorList>
            <person name="Li T."/>
            <person name="Hu X."/>
            <person name="Zhang T."/>
            <person name="Song X."/>
            <person name="Zhang H."/>
            <person name="Dai N."/>
            <person name="Sheng W."/>
            <person name="Hou X."/>
            <person name="Wei L."/>
        </authorList>
    </citation>
    <scope>NUCLEOTIDE SEQUENCE</scope>
    <source>
        <strain evidence="3">G02</strain>
        <tissue evidence="3">Leaf</tissue>
    </source>
</reference>
<name>A0AAW2T503_SESRA</name>